<dbReference type="Proteomes" id="UP000273786">
    <property type="component" value="Unassembled WGS sequence"/>
</dbReference>
<reference evidence="1 2" key="1">
    <citation type="submission" date="2018-11" db="EMBL/GenBank/DDBJ databases">
        <title>the genome of Mesorhizobium tamadayense DSM 28320.</title>
        <authorList>
            <person name="Gao J."/>
        </authorList>
    </citation>
    <scope>NUCLEOTIDE SEQUENCE [LARGE SCALE GENOMIC DNA]</scope>
    <source>
        <strain evidence="1 2">DSM 28320</strain>
    </source>
</reference>
<keyword evidence="2" id="KW-1185">Reference proteome</keyword>
<organism evidence="1 2">
    <name type="scientific">Mesorhizobium tamadayense</name>
    <dbReference type="NCBI Taxonomy" id="425306"/>
    <lineage>
        <taxon>Bacteria</taxon>
        <taxon>Pseudomonadati</taxon>
        <taxon>Pseudomonadota</taxon>
        <taxon>Alphaproteobacteria</taxon>
        <taxon>Hyphomicrobiales</taxon>
        <taxon>Phyllobacteriaceae</taxon>
        <taxon>Mesorhizobium</taxon>
    </lineage>
</organism>
<dbReference type="EMBL" id="RQXT01000047">
    <property type="protein sequence ID" value="RRH93886.1"/>
    <property type="molecule type" value="Genomic_DNA"/>
</dbReference>
<sequence>METARNFFEARTKSFAERGLVAPGSLIDAKSREKLRFLCDSSGFQPALSALTTTIAICPSATGVGNL</sequence>
<dbReference type="RefSeq" id="WP_125004827.1">
    <property type="nucleotide sequence ID" value="NZ_RQXT01000047.1"/>
</dbReference>
<gene>
    <name evidence="1" type="ORF">EH240_28485</name>
</gene>
<accession>A0A3P3F6M4</accession>
<evidence type="ECO:0000313" key="1">
    <source>
        <dbReference type="EMBL" id="RRH93886.1"/>
    </source>
</evidence>
<comment type="caution">
    <text evidence="1">The sequence shown here is derived from an EMBL/GenBank/DDBJ whole genome shotgun (WGS) entry which is preliminary data.</text>
</comment>
<name>A0A3P3F6M4_9HYPH</name>
<protein>
    <submittedName>
        <fullName evidence="1">Uncharacterized protein</fullName>
    </submittedName>
</protein>
<proteinExistence type="predicted"/>
<evidence type="ECO:0000313" key="2">
    <source>
        <dbReference type="Proteomes" id="UP000273786"/>
    </source>
</evidence>
<dbReference type="AlphaFoldDB" id="A0A3P3F6M4"/>